<dbReference type="AlphaFoldDB" id="A0AAV5QVZ3"/>
<evidence type="ECO:0000313" key="2">
    <source>
        <dbReference type="EMBL" id="GMM39072.1"/>
    </source>
</evidence>
<organism evidence="2 3">
    <name type="scientific">Saccharomycopsis crataegensis</name>
    <dbReference type="NCBI Taxonomy" id="43959"/>
    <lineage>
        <taxon>Eukaryota</taxon>
        <taxon>Fungi</taxon>
        <taxon>Dikarya</taxon>
        <taxon>Ascomycota</taxon>
        <taxon>Saccharomycotina</taxon>
        <taxon>Saccharomycetes</taxon>
        <taxon>Saccharomycopsidaceae</taxon>
        <taxon>Saccharomycopsis</taxon>
    </lineage>
</organism>
<feature type="region of interest" description="Disordered" evidence="1">
    <location>
        <begin position="163"/>
        <end position="184"/>
    </location>
</feature>
<feature type="region of interest" description="Disordered" evidence="1">
    <location>
        <begin position="72"/>
        <end position="128"/>
    </location>
</feature>
<dbReference type="EMBL" id="BTFZ01000020">
    <property type="protein sequence ID" value="GMM39072.1"/>
    <property type="molecule type" value="Genomic_DNA"/>
</dbReference>
<accession>A0AAV5QVZ3</accession>
<feature type="compositionally biased region" description="Low complexity" evidence="1">
    <location>
        <begin position="20"/>
        <end position="40"/>
    </location>
</feature>
<dbReference type="Proteomes" id="UP001360560">
    <property type="component" value="Unassembled WGS sequence"/>
</dbReference>
<feature type="compositionally biased region" description="Low complexity" evidence="1">
    <location>
        <begin position="48"/>
        <end position="57"/>
    </location>
</feature>
<keyword evidence="3" id="KW-1185">Reference proteome</keyword>
<dbReference type="GeneID" id="90077060"/>
<proteinExistence type="predicted"/>
<gene>
    <name evidence="2" type="ORF">DASC09_064110</name>
</gene>
<evidence type="ECO:0000256" key="1">
    <source>
        <dbReference type="SAM" id="MobiDB-lite"/>
    </source>
</evidence>
<comment type="caution">
    <text evidence="2">The sequence shown here is derived from an EMBL/GenBank/DDBJ whole genome shotgun (WGS) entry which is preliminary data.</text>
</comment>
<feature type="compositionally biased region" description="Basic and acidic residues" evidence="1">
    <location>
        <begin position="1"/>
        <end position="10"/>
    </location>
</feature>
<evidence type="ECO:0000313" key="3">
    <source>
        <dbReference type="Proteomes" id="UP001360560"/>
    </source>
</evidence>
<reference evidence="2 3" key="1">
    <citation type="journal article" date="2023" name="Elife">
        <title>Identification of key yeast species and microbe-microbe interactions impacting larval growth of Drosophila in the wild.</title>
        <authorList>
            <person name="Mure A."/>
            <person name="Sugiura Y."/>
            <person name="Maeda R."/>
            <person name="Honda K."/>
            <person name="Sakurai N."/>
            <person name="Takahashi Y."/>
            <person name="Watada M."/>
            <person name="Katoh T."/>
            <person name="Gotoh A."/>
            <person name="Gotoh Y."/>
            <person name="Taniguchi I."/>
            <person name="Nakamura K."/>
            <person name="Hayashi T."/>
            <person name="Katayama T."/>
            <person name="Uemura T."/>
            <person name="Hattori Y."/>
        </authorList>
    </citation>
    <scope>NUCLEOTIDE SEQUENCE [LARGE SCALE GENOMIC DNA]</scope>
    <source>
        <strain evidence="2 3">SC-9</strain>
    </source>
</reference>
<name>A0AAV5QVZ3_9ASCO</name>
<feature type="compositionally biased region" description="Basic and acidic residues" evidence="1">
    <location>
        <begin position="104"/>
        <end position="114"/>
    </location>
</feature>
<dbReference type="RefSeq" id="XP_064856067.1">
    <property type="nucleotide sequence ID" value="XM_064999995.1"/>
</dbReference>
<feature type="compositionally biased region" description="Basic and acidic residues" evidence="1">
    <location>
        <begin position="173"/>
        <end position="184"/>
    </location>
</feature>
<protein>
    <submittedName>
        <fullName evidence="2">Uncharacterized protein</fullName>
    </submittedName>
</protein>
<sequence length="199" mass="21244">MYQIKAKDVQGKGSWQKHQSTVSVGTTGSGSRSCRSSRSGRSGGRSGGSFSSRLSLSRSRRFAFRSRRFAFGSRSRSDSGGSTGGIGSGVSSRHFTVDSGSTRETSHKGAEVRGWESGGQGTEVSGGTVFVGNGHKGLDIGSWVGFNIREILSRVDSQVREQGAQGSWFNSSDRGDQGEESSGELHDEWLINYYVEKAG</sequence>
<feature type="region of interest" description="Disordered" evidence="1">
    <location>
        <begin position="1"/>
        <end position="58"/>
    </location>
</feature>